<accession>A0A1B2DRS2</accession>
<gene>
    <name evidence="1" type="ORF">BBD42_30850</name>
</gene>
<name>A0A1B2DRS2_9BACL</name>
<organism evidence="1">
    <name type="scientific">Paenibacillus sp. BIHB 4019</name>
    <dbReference type="NCBI Taxonomy" id="1870819"/>
    <lineage>
        <taxon>Bacteria</taxon>
        <taxon>Bacillati</taxon>
        <taxon>Bacillota</taxon>
        <taxon>Bacilli</taxon>
        <taxon>Bacillales</taxon>
        <taxon>Paenibacillaceae</taxon>
        <taxon>Paenibacillus</taxon>
    </lineage>
</organism>
<sequence length="581" mass="60841">MAFIPRIIEKFLDMANLKKHNDNYADIKTELDANDVKAATAQADINSHKSNTSNPHAVTAAQVGAETPAGAQAKATAVQTNLNTHANNNAIHTTQTEKDKLAGIQALAEVNQFAFSKVAVAGQSDVDADTKTDTLNIAGGTGITITTNPVTDTLTFTATGTATPGAHASSHITGGADVIPDAVSGGNSGLMPGADRAAMAGATSAATPSTFVKRDAANRFKVAAPAAADDVANKTYVDNLPAISMARQAIINGNFDVWQRGTSFANPSNGLYTADRYQVSSGSDGGTFPAITHLRAETAGLVADSFYFYRMIFGGAGASLGNLSYYWLRQKIDQGTRYLCGASKKVTVSFWARSDIPGKKIGLHIQQYYGSGGTPSALETINGTNWTLTANWNKYSLTLDTNTLVGKTFGTNNDDYLIVNLMYQWGSGYAARAGASAAEGFGAAGNVDVTQIQVCSGDAALPFQPKSFVDELALCQRYYEKSYSVSAVPGSATLIGMVMGGNGLSTTDVRGTSFKVSKRTAPTVTLYSQTGNVSRMTANGGTDTANAVASYVGTEGFLIVSSTGLSTAGYYYYHYIADAEL</sequence>
<dbReference type="EMBL" id="CP016808">
    <property type="protein sequence ID" value="ANY70406.1"/>
    <property type="molecule type" value="Genomic_DNA"/>
</dbReference>
<dbReference type="RefSeq" id="WP_099521318.1">
    <property type="nucleotide sequence ID" value="NZ_CP016808.1"/>
</dbReference>
<dbReference type="AlphaFoldDB" id="A0A1B2DRS2"/>
<reference evidence="1" key="1">
    <citation type="submission" date="2016-08" db="EMBL/GenBank/DDBJ databases">
        <title>Complete Genome Seqeunce of Paenibacillus sp. BIHB 4019 from tea rhizoplane.</title>
        <authorList>
            <person name="Thakur R."/>
            <person name="Swarnkar M.K."/>
            <person name="Gulati A."/>
        </authorList>
    </citation>
    <scope>NUCLEOTIDE SEQUENCE [LARGE SCALE GENOMIC DNA]</scope>
    <source>
        <strain evidence="1">BIHB4019</strain>
    </source>
</reference>
<protein>
    <submittedName>
        <fullName evidence="1">Uncharacterized protein</fullName>
    </submittedName>
</protein>
<evidence type="ECO:0000313" key="1">
    <source>
        <dbReference type="EMBL" id="ANY70406.1"/>
    </source>
</evidence>
<proteinExistence type="predicted"/>